<evidence type="ECO:0000256" key="5">
    <source>
        <dbReference type="ARBA" id="ARBA00022496"/>
    </source>
</evidence>
<keyword evidence="5" id="KW-0410">Iron transport</keyword>
<keyword evidence="6 12" id="KW-0812">Transmembrane</keyword>
<dbReference type="Pfam" id="PF00593">
    <property type="entry name" value="TonB_dep_Rec_b-barrel"/>
    <property type="match status" value="1"/>
</dbReference>
<keyword evidence="7" id="KW-0408">Iron</keyword>
<dbReference type="PROSITE" id="PS52016">
    <property type="entry name" value="TONB_DEPENDENT_REC_3"/>
    <property type="match status" value="1"/>
</dbReference>
<keyword evidence="9 12" id="KW-0472">Membrane</keyword>
<dbReference type="PANTHER" id="PTHR32552:SF82">
    <property type="entry name" value="FCUA PROTEIN"/>
    <property type="match status" value="1"/>
</dbReference>
<dbReference type="CDD" id="cd01347">
    <property type="entry name" value="ligand_gated_channel"/>
    <property type="match status" value="1"/>
</dbReference>
<dbReference type="InterPro" id="IPR012910">
    <property type="entry name" value="Plug_dom"/>
</dbReference>
<evidence type="ECO:0000256" key="13">
    <source>
        <dbReference type="RuleBase" id="RU003357"/>
    </source>
</evidence>
<dbReference type="InterPro" id="IPR011662">
    <property type="entry name" value="Secretin/TonB_short_N"/>
</dbReference>
<evidence type="ECO:0000259" key="15">
    <source>
        <dbReference type="SMART" id="SM00965"/>
    </source>
</evidence>
<evidence type="ECO:0000256" key="12">
    <source>
        <dbReference type="PROSITE-ProRule" id="PRU01360"/>
    </source>
</evidence>
<feature type="signal peptide" evidence="14">
    <location>
        <begin position="1"/>
        <end position="29"/>
    </location>
</feature>
<dbReference type="InterPro" id="IPR010105">
    <property type="entry name" value="TonB_sidphr_rcpt"/>
</dbReference>
<comment type="subcellular location">
    <subcellularLocation>
        <location evidence="1 12">Cell outer membrane</location>
        <topology evidence="1 12">Multi-pass membrane protein</topology>
    </subcellularLocation>
</comment>
<dbReference type="PANTHER" id="PTHR32552">
    <property type="entry name" value="FERRICHROME IRON RECEPTOR-RELATED"/>
    <property type="match status" value="1"/>
</dbReference>
<evidence type="ECO:0000256" key="2">
    <source>
        <dbReference type="ARBA" id="ARBA00009810"/>
    </source>
</evidence>
<gene>
    <name evidence="16" type="ORF">ACIKP9_01660</name>
</gene>
<comment type="similarity">
    <text evidence="2 12 13">Belongs to the TonB-dependent receptor family.</text>
</comment>
<evidence type="ECO:0000313" key="17">
    <source>
        <dbReference type="Proteomes" id="UP001617669"/>
    </source>
</evidence>
<reference evidence="16 17" key="1">
    <citation type="submission" date="2024-11" db="EMBL/GenBank/DDBJ databases">
        <authorList>
            <person name="Kaparullina E.N."/>
            <person name="Delegan Y.A."/>
            <person name="Doronina N.V."/>
        </authorList>
    </citation>
    <scope>NUCLEOTIDE SEQUENCE [LARGE SCALE GENOMIC DNA]</scope>
    <source>
        <strain evidence="16 17">7sh_L</strain>
    </source>
</reference>
<evidence type="ECO:0000256" key="14">
    <source>
        <dbReference type="SAM" id="SignalP"/>
    </source>
</evidence>
<keyword evidence="10 16" id="KW-0675">Receptor</keyword>
<dbReference type="Gene3D" id="3.55.50.30">
    <property type="match status" value="1"/>
</dbReference>
<evidence type="ECO:0000256" key="4">
    <source>
        <dbReference type="ARBA" id="ARBA00022452"/>
    </source>
</evidence>
<evidence type="ECO:0000313" key="16">
    <source>
        <dbReference type="EMBL" id="MFJ5444929.1"/>
    </source>
</evidence>
<name>A0ABW8GHS7_9PROT</name>
<dbReference type="Pfam" id="PF07715">
    <property type="entry name" value="Plug"/>
    <property type="match status" value="1"/>
</dbReference>
<sequence length="820" mass="89272">MNHHHYRQRTLYVALFLVFSATTAIPALAADVSEASQVKVKQYDIPAGELATALQILASEAGVTITFTPEQTLGKQAHALRGHYSIDQAFDVLLVGSGLAIKKNYPNQYSLVQSGRAMPTQSDTLPEVRVTAQAESASSIPETYAGGQVAKGARLGMLGNQDIFDTPFNITAYTSDLIRNQQATSLVDVVANDPSVRVTTNGLTSAAGQGDGFMIRGLRSYSSDVLFDGVAGIAMINTMPVETLERVEILKGPAAMLSGMGQRGGVGGTINIVPKRAEDTPLNRLTLSYQSDRHYGTHVDIGRRFGEMKKWGVRFNGIYRDGETAVGGQSREFSVATLGVDFRDENLRASMDMGFQNTKTHAPTGAGGLYLASISSLKAPNAEKQISQDWEYTKNKGEYLLLKAEYDVSNDWTIYGGLGANWNKYQWLSSDIAVTSPTGDAQVNLYYYPGYSNRKSIQAGIRGTLKTGTLQHQLNAQFSTLRQESGYSFGDEYGYGYGFMSWSTNIYAPITVSKPSLEGFSSNVSKTDTLELPTFALSDTVSFLDDRVTTIIGVRHQQVKANGYDLVSSARTQHYDESAITPSLAVVFKPQDNLSLYASYIEGLSQGPTASGNVTNRNELFPPIKSKQLETGVKLDLGKLGLTASLFQITQPNGINVANSIGNPTFKVDGEQRNRGLELNIFGEVLPHVRLLGGAAWTDAMLTKTENGTNNGHDAPGVPRRQANLSVEWDPTLLPGLTLSGRMLATSRQYIDAENQASIPGWTRWDIGVRYTTQSWGHPVTLRGNIENLFGRDYWASTIDGSWLIQGLPRTLLLSATIDF</sequence>
<dbReference type="SMART" id="SM00965">
    <property type="entry name" value="STN"/>
    <property type="match status" value="1"/>
</dbReference>
<keyword evidence="4 12" id="KW-1134">Transmembrane beta strand</keyword>
<feature type="chain" id="PRO_5045773994" evidence="14">
    <location>
        <begin position="30"/>
        <end position="820"/>
    </location>
</feature>
<protein>
    <submittedName>
        <fullName evidence="16">TonB-dependent siderophore receptor</fullName>
    </submittedName>
</protein>
<keyword evidence="14" id="KW-0732">Signal</keyword>
<organism evidence="16 17">
    <name type="scientific">Methylobacillus methanolivorans</name>
    <dbReference type="NCBI Taxonomy" id="1848927"/>
    <lineage>
        <taxon>Bacteria</taxon>
        <taxon>Pseudomonadati</taxon>
        <taxon>Pseudomonadota</taxon>
        <taxon>Betaproteobacteria</taxon>
        <taxon>Nitrosomonadales</taxon>
        <taxon>Methylophilaceae</taxon>
        <taxon>Methylobacillus</taxon>
    </lineage>
</organism>
<dbReference type="Gene3D" id="2.170.130.10">
    <property type="entry name" value="TonB-dependent receptor, plug domain"/>
    <property type="match status" value="1"/>
</dbReference>
<dbReference type="InterPro" id="IPR037066">
    <property type="entry name" value="Plug_dom_sf"/>
</dbReference>
<evidence type="ECO:0000256" key="1">
    <source>
        <dbReference type="ARBA" id="ARBA00004571"/>
    </source>
</evidence>
<proteinExistence type="inferred from homology"/>
<dbReference type="EMBL" id="JBIWXY010000001">
    <property type="protein sequence ID" value="MFJ5444929.1"/>
    <property type="molecule type" value="Genomic_DNA"/>
</dbReference>
<dbReference type="Gene3D" id="2.40.170.20">
    <property type="entry name" value="TonB-dependent receptor, beta-barrel domain"/>
    <property type="match status" value="1"/>
</dbReference>
<accession>A0ABW8GHS7</accession>
<dbReference type="NCBIfam" id="TIGR01783">
    <property type="entry name" value="TonB-siderophor"/>
    <property type="match status" value="1"/>
</dbReference>
<evidence type="ECO:0000256" key="9">
    <source>
        <dbReference type="ARBA" id="ARBA00023136"/>
    </source>
</evidence>
<dbReference type="InterPro" id="IPR000531">
    <property type="entry name" value="Beta-barrel_TonB"/>
</dbReference>
<evidence type="ECO:0000256" key="7">
    <source>
        <dbReference type="ARBA" id="ARBA00023004"/>
    </source>
</evidence>
<evidence type="ECO:0000256" key="10">
    <source>
        <dbReference type="ARBA" id="ARBA00023170"/>
    </source>
</evidence>
<keyword evidence="5" id="KW-0406">Ion transport</keyword>
<dbReference type="RefSeq" id="WP_400878445.1">
    <property type="nucleotide sequence ID" value="NZ_JBIWXY010000001.1"/>
</dbReference>
<dbReference type="Proteomes" id="UP001617669">
    <property type="component" value="Unassembled WGS sequence"/>
</dbReference>
<keyword evidence="11 12" id="KW-0998">Cell outer membrane</keyword>
<dbReference type="InterPro" id="IPR039426">
    <property type="entry name" value="TonB-dep_rcpt-like"/>
</dbReference>
<evidence type="ECO:0000256" key="6">
    <source>
        <dbReference type="ARBA" id="ARBA00022692"/>
    </source>
</evidence>
<dbReference type="InterPro" id="IPR036942">
    <property type="entry name" value="Beta-barrel_TonB_sf"/>
</dbReference>
<evidence type="ECO:0000256" key="8">
    <source>
        <dbReference type="ARBA" id="ARBA00023077"/>
    </source>
</evidence>
<feature type="domain" description="Secretin/TonB short N-terminal" evidence="15">
    <location>
        <begin position="63"/>
        <end position="114"/>
    </location>
</feature>
<keyword evidence="8 13" id="KW-0798">TonB box</keyword>
<dbReference type="SUPFAM" id="SSF56935">
    <property type="entry name" value="Porins"/>
    <property type="match status" value="1"/>
</dbReference>
<keyword evidence="17" id="KW-1185">Reference proteome</keyword>
<keyword evidence="3 12" id="KW-0813">Transport</keyword>
<evidence type="ECO:0000256" key="3">
    <source>
        <dbReference type="ARBA" id="ARBA00022448"/>
    </source>
</evidence>
<comment type="caution">
    <text evidence="16">The sequence shown here is derived from an EMBL/GenBank/DDBJ whole genome shotgun (WGS) entry which is preliminary data.</text>
</comment>
<evidence type="ECO:0000256" key="11">
    <source>
        <dbReference type="ARBA" id="ARBA00023237"/>
    </source>
</evidence>